<protein>
    <submittedName>
        <fullName evidence="1">Uncharacterized protein</fullName>
    </submittedName>
</protein>
<name>A0ABR0AQF9_9CRUS</name>
<dbReference type="EMBL" id="JAOYFB010000038">
    <property type="protein sequence ID" value="KAK4027360.1"/>
    <property type="molecule type" value="Genomic_DNA"/>
</dbReference>
<keyword evidence="2" id="KW-1185">Reference proteome</keyword>
<reference evidence="1 2" key="1">
    <citation type="journal article" date="2023" name="Nucleic Acids Res.">
        <title>The hologenome of Daphnia magna reveals possible DNA methylation and microbiome-mediated evolution of the host genome.</title>
        <authorList>
            <person name="Chaturvedi A."/>
            <person name="Li X."/>
            <person name="Dhandapani V."/>
            <person name="Marshall H."/>
            <person name="Kissane S."/>
            <person name="Cuenca-Cambronero M."/>
            <person name="Asole G."/>
            <person name="Calvet F."/>
            <person name="Ruiz-Romero M."/>
            <person name="Marangio P."/>
            <person name="Guigo R."/>
            <person name="Rago D."/>
            <person name="Mirbahai L."/>
            <person name="Eastwood N."/>
            <person name="Colbourne J.K."/>
            <person name="Zhou J."/>
            <person name="Mallon E."/>
            <person name="Orsini L."/>
        </authorList>
    </citation>
    <scope>NUCLEOTIDE SEQUENCE [LARGE SCALE GENOMIC DNA]</scope>
    <source>
        <strain evidence="1">LRV0_1</strain>
    </source>
</reference>
<comment type="caution">
    <text evidence="1">The sequence shown here is derived from an EMBL/GenBank/DDBJ whole genome shotgun (WGS) entry which is preliminary data.</text>
</comment>
<accession>A0ABR0AQF9</accession>
<evidence type="ECO:0000313" key="2">
    <source>
        <dbReference type="Proteomes" id="UP001234178"/>
    </source>
</evidence>
<gene>
    <name evidence="1" type="ORF">OUZ56_016370</name>
</gene>
<proteinExistence type="predicted"/>
<organism evidence="1 2">
    <name type="scientific">Daphnia magna</name>
    <dbReference type="NCBI Taxonomy" id="35525"/>
    <lineage>
        <taxon>Eukaryota</taxon>
        <taxon>Metazoa</taxon>
        <taxon>Ecdysozoa</taxon>
        <taxon>Arthropoda</taxon>
        <taxon>Crustacea</taxon>
        <taxon>Branchiopoda</taxon>
        <taxon>Diplostraca</taxon>
        <taxon>Cladocera</taxon>
        <taxon>Anomopoda</taxon>
        <taxon>Daphniidae</taxon>
        <taxon>Daphnia</taxon>
    </lineage>
</organism>
<dbReference type="Proteomes" id="UP001234178">
    <property type="component" value="Unassembled WGS sequence"/>
</dbReference>
<sequence length="82" mass="9183">MAHRCRFRGRCSSSGVSGEFGHVYSRFRQLFYNPSGYGGASNGSRHAYIVVQACHWVDGDIWKPFNGDHVQSAVMLCFPGLR</sequence>
<evidence type="ECO:0000313" key="1">
    <source>
        <dbReference type="EMBL" id="KAK4027360.1"/>
    </source>
</evidence>